<accession>A0AAW7JP17</accession>
<dbReference type="InterPro" id="IPR038143">
    <property type="entry name" value="NigD-like_C_dom_sf"/>
</dbReference>
<organism evidence="5 7">
    <name type="scientific">Leyella lascolaii</name>
    <dbReference type="NCBI Taxonomy" id="1776379"/>
    <lineage>
        <taxon>Bacteria</taxon>
        <taxon>Pseudomonadati</taxon>
        <taxon>Bacteroidota</taxon>
        <taxon>Bacteroidia</taxon>
        <taxon>Bacteroidales</taxon>
        <taxon>Prevotellaceae</taxon>
        <taxon>Leyella</taxon>
    </lineage>
</organism>
<dbReference type="InterPro" id="IPR038179">
    <property type="entry name" value="NigD-like_N_sf"/>
</dbReference>
<gene>
    <name evidence="4" type="ORF">QVN81_08450</name>
    <name evidence="5" type="ORF">QVN84_06235</name>
</gene>
<evidence type="ECO:0000313" key="4">
    <source>
        <dbReference type="EMBL" id="MDN0023044.1"/>
    </source>
</evidence>
<evidence type="ECO:0000313" key="6">
    <source>
        <dbReference type="Proteomes" id="UP001167831"/>
    </source>
</evidence>
<sequence length="252" mass="28891">MKKQKLSMLFLSILSVGMTLQSCDDDDNYYYYYPINRPNAIVTVKPETAESKFFLQLDDSTTLTPLNMNSSPYGSKEVRAFINFRYAEQQNNKRNFNVYVNWMDSILTKPTAENLGTEENVKKYGQDPVEIGTSDWVTIAEDGYLTLSFKTKWSSQRPHYVNLVTGENPDNPYEVTFYHNADGDVNGYWGYGIVAFKLDKLPDTEGKTVDLTLKWKSYNGDRKVTFKYCTRKSSTASAKAVVNPSEYMKCLK</sequence>
<evidence type="ECO:0000259" key="2">
    <source>
        <dbReference type="Pfam" id="PF12667"/>
    </source>
</evidence>
<proteinExistence type="predicted"/>
<dbReference type="PROSITE" id="PS51257">
    <property type="entry name" value="PROKAR_LIPOPROTEIN"/>
    <property type="match status" value="1"/>
</dbReference>
<name>A0AAW7JP17_9BACT</name>
<dbReference type="Proteomes" id="UP001168478">
    <property type="component" value="Unassembled WGS sequence"/>
</dbReference>
<dbReference type="AlphaFoldDB" id="A0AAW7JP17"/>
<feature type="domain" description="NigD-like N-terminal OB" evidence="2">
    <location>
        <begin position="41"/>
        <end position="106"/>
    </location>
</feature>
<comment type="caution">
    <text evidence="5">The sequence shown here is derived from an EMBL/GenBank/DDBJ whole genome shotgun (WGS) entry which is preliminary data.</text>
</comment>
<dbReference type="EMBL" id="JAUEIF010000004">
    <property type="protein sequence ID" value="MDN0025118.1"/>
    <property type="molecule type" value="Genomic_DNA"/>
</dbReference>
<keyword evidence="6" id="KW-1185">Reference proteome</keyword>
<feature type="chain" id="PRO_5043723214" evidence="1">
    <location>
        <begin position="22"/>
        <end position="252"/>
    </location>
</feature>
<dbReference type="Pfam" id="PF17415">
    <property type="entry name" value="NigD_C"/>
    <property type="match status" value="1"/>
</dbReference>
<feature type="domain" description="NigD-like C-terminal" evidence="3">
    <location>
        <begin position="117"/>
        <end position="228"/>
    </location>
</feature>
<dbReference type="Gene3D" id="2.40.50.500">
    <property type="entry name" value="NigD-like N-terminal OB domain"/>
    <property type="match status" value="1"/>
</dbReference>
<dbReference type="InterPro" id="IPR035376">
    <property type="entry name" value="NigD_C"/>
</dbReference>
<evidence type="ECO:0000256" key="1">
    <source>
        <dbReference type="SAM" id="SignalP"/>
    </source>
</evidence>
<evidence type="ECO:0000313" key="7">
    <source>
        <dbReference type="Proteomes" id="UP001168478"/>
    </source>
</evidence>
<keyword evidence="1" id="KW-0732">Signal</keyword>
<protein>
    <submittedName>
        <fullName evidence="5">NigD-like protein</fullName>
    </submittedName>
</protein>
<reference evidence="5" key="2">
    <citation type="submission" date="2023-08" db="EMBL/GenBank/DDBJ databases">
        <title>Identification and characterization of horizontal gene transfer across gut microbiota members of farm animals based on homology search.</title>
        <authorList>
            <person name="Schwarzerova J."/>
            <person name="Nykrynova M."/>
            <person name="Jureckova K."/>
            <person name="Cejkova D."/>
            <person name="Rychlik I."/>
        </authorList>
    </citation>
    <scope>NUCLEOTIDE SEQUENCE</scope>
    <source>
        <strain evidence="5">ET15</strain>
        <strain evidence="4">ET37</strain>
    </source>
</reference>
<reference evidence="5" key="1">
    <citation type="submission" date="2023-06" db="EMBL/GenBank/DDBJ databases">
        <authorList>
            <person name="Zeman M."/>
            <person name="Kubasova T."/>
            <person name="Jahodarova E."/>
            <person name="Nykrynova M."/>
            <person name="Rychlik I."/>
        </authorList>
    </citation>
    <scope>NUCLEOTIDE SEQUENCE</scope>
    <source>
        <strain evidence="5">ET15</strain>
        <strain evidence="4">ET37</strain>
    </source>
</reference>
<feature type="signal peptide" evidence="1">
    <location>
        <begin position="1"/>
        <end position="21"/>
    </location>
</feature>
<dbReference type="Proteomes" id="UP001167831">
    <property type="component" value="Unassembled WGS sequence"/>
</dbReference>
<dbReference type="InterPro" id="IPR024299">
    <property type="entry name" value="NigD-like_OB_dom"/>
</dbReference>
<dbReference type="Pfam" id="PF12667">
    <property type="entry name" value="NigD_N"/>
    <property type="match status" value="1"/>
</dbReference>
<evidence type="ECO:0000313" key="5">
    <source>
        <dbReference type="EMBL" id="MDN0025118.1"/>
    </source>
</evidence>
<dbReference type="EMBL" id="JAUEIE010000008">
    <property type="protein sequence ID" value="MDN0023044.1"/>
    <property type="molecule type" value="Genomic_DNA"/>
</dbReference>
<dbReference type="RefSeq" id="WP_289825555.1">
    <property type="nucleotide sequence ID" value="NZ_JAUEIE010000008.1"/>
</dbReference>
<dbReference type="Gene3D" id="2.60.40.2370">
    <property type="entry name" value="NigD-like, C-terminal beta sandwich domain"/>
    <property type="match status" value="1"/>
</dbReference>
<evidence type="ECO:0000259" key="3">
    <source>
        <dbReference type="Pfam" id="PF17415"/>
    </source>
</evidence>